<dbReference type="CDD" id="cd04301">
    <property type="entry name" value="NAT_SF"/>
    <property type="match status" value="1"/>
</dbReference>
<dbReference type="InterPro" id="IPR016181">
    <property type="entry name" value="Acyl_CoA_acyltransferase"/>
</dbReference>
<dbReference type="RefSeq" id="WP_408608391.1">
    <property type="nucleotide sequence ID" value="NZ_LR134350.1"/>
</dbReference>
<proteinExistence type="predicted"/>
<keyword evidence="1 4" id="KW-0808">Transferase</keyword>
<protein>
    <submittedName>
        <fullName evidence="4">Ribosomal-protein-alanine N-acetyltransferase</fullName>
    </submittedName>
</protein>
<dbReference type="PROSITE" id="PS51186">
    <property type="entry name" value="GNAT"/>
    <property type="match status" value="1"/>
</dbReference>
<dbReference type="SUPFAM" id="SSF55729">
    <property type="entry name" value="Acyl-CoA N-acyltransferases (Nat)"/>
    <property type="match status" value="1"/>
</dbReference>
<dbReference type="InterPro" id="IPR000182">
    <property type="entry name" value="GNAT_dom"/>
</dbReference>
<evidence type="ECO:0000313" key="5">
    <source>
        <dbReference type="Proteomes" id="UP000266895"/>
    </source>
</evidence>
<evidence type="ECO:0000256" key="2">
    <source>
        <dbReference type="ARBA" id="ARBA00023315"/>
    </source>
</evidence>
<keyword evidence="5" id="KW-1185">Reference proteome</keyword>
<dbReference type="GO" id="GO:0008080">
    <property type="term" value="F:N-acetyltransferase activity"/>
    <property type="evidence" value="ECO:0007669"/>
    <property type="project" value="InterPro"/>
</dbReference>
<dbReference type="InterPro" id="IPR006464">
    <property type="entry name" value="AcTrfase_RimI/Ard1"/>
</dbReference>
<accession>A0A3S4V477</accession>
<dbReference type="InterPro" id="IPR050832">
    <property type="entry name" value="Bact_Acetyltransf"/>
</dbReference>
<dbReference type="PANTHER" id="PTHR43877">
    <property type="entry name" value="AMINOALKYLPHOSPHONATE N-ACETYLTRANSFERASE-RELATED-RELATED"/>
    <property type="match status" value="1"/>
</dbReference>
<sequence length="188" mass="20290">MTRRRARAPREPAGLPAGTVMRPMTGSDVETVVALERVLFPGEAWSRELIASEVAASCAQVPDRRYLVVERDSPQGPTLLGYSGLWFGDGKGDADLLSIATVLAARRQGIASAMLTELVSTAREAGCRAVLLEVRESNLAARSLYARHGFEPIGTRRRYYLAPLEDAVVMRLPLQPGAQPGPVGAEHL</sequence>
<feature type="domain" description="N-acetyltransferase" evidence="3">
    <location>
        <begin position="19"/>
        <end position="175"/>
    </location>
</feature>
<evidence type="ECO:0000313" key="4">
    <source>
        <dbReference type="EMBL" id="VEG27524.1"/>
    </source>
</evidence>
<dbReference type="KEGG" id="ahw:NCTC11636_01073"/>
<organism evidence="4 5">
    <name type="scientific">Actinomyces howellii</name>
    <dbReference type="NCBI Taxonomy" id="52771"/>
    <lineage>
        <taxon>Bacteria</taxon>
        <taxon>Bacillati</taxon>
        <taxon>Actinomycetota</taxon>
        <taxon>Actinomycetes</taxon>
        <taxon>Actinomycetales</taxon>
        <taxon>Actinomycetaceae</taxon>
        <taxon>Actinomyces</taxon>
    </lineage>
</organism>
<dbReference type="NCBIfam" id="TIGR01575">
    <property type="entry name" value="rimI"/>
    <property type="match status" value="1"/>
</dbReference>
<dbReference type="Pfam" id="PF00583">
    <property type="entry name" value="Acetyltransf_1"/>
    <property type="match status" value="1"/>
</dbReference>
<reference evidence="4 5" key="1">
    <citation type="submission" date="2018-12" db="EMBL/GenBank/DDBJ databases">
        <authorList>
            <consortium name="Pathogen Informatics"/>
        </authorList>
    </citation>
    <scope>NUCLEOTIDE SEQUENCE [LARGE SCALE GENOMIC DNA]</scope>
    <source>
        <strain evidence="4 5">NCTC11636</strain>
    </source>
</reference>
<dbReference type="AlphaFoldDB" id="A0A3S4V477"/>
<dbReference type="Proteomes" id="UP000266895">
    <property type="component" value="Chromosome"/>
</dbReference>
<dbReference type="EMBL" id="LR134350">
    <property type="protein sequence ID" value="VEG27524.1"/>
    <property type="molecule type" value="Genomic_DNA"/>
</dbReference>
<dbReference type="Gene3D" id="3.40.630.30">
    <property type="match status" value="1"/>
</dbReference>
<gene>
    <name evidence="4" type="ORF">NCTC11636_01073</name>
</gene>
<evidence type="ECO:0000256" key="1">
    <source>
        <dbReference type="ARBA" id="ARBA00022679"/>
    </source>
</evidence>
<keyword evidence="2" id="KW-0012">Acyltransferase</keyword>
<evidence type="ECO:0000259" key="3">
    <source>
        <dbReference type="PROSITE" id="PS51186"/>
    </source>
</evidence>
<name>A0A3S4V477_9ACTO</name>